<evidence type="ECO:0000313" key="1">
    <source>
        <dbReference type="EMBL" id="AEW99385.1"/>
    </source>
</evidence>
<organism evidence="1 2">
    <name type="scientific">Streptantibioticus cattleyicolor (strain ATCC 35852 / DSM 46488 / JCM 4925 / NBRC 14057 / NRRL 8057)</name>
    <name type="common">Streptomyces cattleya</name>
    <dbReference type="NCBI Taxonomy" id="1003195"/>
    <lineage>
        <taxon>Bacteria</taxon>
        <taxon>Bacillati</taxon>
        <taxon>Actinomycetota</taxon>
        <taxon>Actinomycetes</taxon>
        <taxon>Kitasatosporales</taxon>
        <taxon>Streptomycetaceae</taxon>
        <taxon>Streptantibioticus</taxon>
    </lineage>
</organism>
<evidence type="ECO:0000313" key="2">
    <source>
        <dbReference type="Proteomes" id="UP000007842"/>
    </source>
</evidence>
<reference evidence="2" key="1">
    <citation type="submission" date="2011-12" db="EMBL/GenBank/DDBJ databases">
        <title>Complete genome sequence of Streptomyces cattleya strain DSM 46488.</title>
        <authorList>
            <person name="Ou H.-Y."/>
            <person name="Li P."/>
            <person name="Zhao C."/>
            <person name="O'Hagan D."/>
            <person name="Deng Z."/>
        </authorList>
    </citation>
    <scope>NUCLEOTIDE SEQUENCE [LARGE SCALE GENOMIC DNA]</scope>
    <source>
        <strain evidence="2">ATCC 35852 / DSM 46488 / JCM 4925 / NBRC 14057 / NRRL 8057</strain>
        <plasmid evidence="2">Plasmid pSCATT</plasmid>
    </source>
</reference>
<sequence length="60" mass="6433">MPGGGDLNSRLALAARILNHPDDYEVGRQDPAGHKPISIRLLVALLGDSEKDPAMKSLQN</sequence>
<gene>
    <name evidence="1" type="ordered locus">SCATT_p11920</name>
</gene>
<geneLocation type="plasmid" evidence="1 2">
    <name>pSCATT</name>
</geneLocation>
<proteinExistence type="predicted"/>
<dbReference type="HOGENOM" id="CLU_2939676_0_0_11"/>
<dbReference type="PATRIC" id="fig|1003195.11.peg.530"/>
<keyword evidence="1" id="KW-0614">Plasmid</keyword>
<dbReference type="KEGG" id="scy:SCATT_p11920"/>
<name>F8JMD7_STREN</name>
<dbReference type="KEGG" id="sct:SCAT_p0549"/>
<keyword evidence="2" id="KW-1185">Reference proteome</keyword>
<dbReference type="RefSeq" id="WP_014151004.1">
    <property type="nucleotide sequence ID" value="NC_016113.1"/>
</dbReference>
<dbReference type="EMBL" id="CP003229">
    <property type="protein sequence ID" value="AEW99385.1"/>
    <property type="molecule type" value="Genomic_DNA"/>
</dbReference>
<dbReference type="Proteomes" id="UP000007842">
    <property type="component" value="Plasmid pSCATT"/>
</dbReference>
<accession>F8JMD7</accession>
<accession>G8XEW0</accession>
<protein>
    <submittedName>
        <fullName evidence="1">Uncharacterized protein</fullName>
    </submittedName>
</protein>
<dbReference type="AlphaFoldDB" id="F8JMD7"/>